<dbReference type="KEGG" id="nwl:NWFMUON74_60690"/>
<dbReference type="Proteomes" id="UP000516173">
    <property type="component" value="Chromosome"/>
</dbReference>
<feature type="region of interest" description="Disordered" evidence="1">
    <location>
        <begin position="69"/>
        <end position="102"/>
    </location>
</feature>
<name>A0A7G1KSW4_9NOCA</name>
<proteinExistence type="predicted"/>
<feature type="region of interest" description="Disordered" evidence="1">
    <location>
        <begin position="143"/>
        <end position="183"/>
    </location>
</feature>
<dbReference type="EMBL" id="AP023396">
    <property type="protein sequence ID" value="BCK58297.1"/>
    <property type="molecule type" value="Genomic_DNA"/>
</dbReference>
<keyword evidence="3" id="KW-1185">Reference proteome</keyword>
<evidence type="ECO:0000313" key="3">
    <source>
        <dbReference type="Proteomes" id="UP000516173"/>
    </source>
</evidence>
<organism evidence="2 3">
    <name type="scientific">Nocardia wallacei</name>
    <dbReference type="NCBI Taxonomy" id="480035"/>
    <lineage>
        <taxon>Bacteria</taxon>
        <taxon>Bacillati</taxon>
        <taxon>Actinomycetota</taxon>
        <taxon>Actinomycetes</taxon>
        <taxon>Mycobacteriales</taxon>
        <taxon>Nocardiaceae</taxon>
        <taxon>Nocardia</taxon>
    </lineage>
</organism>
<reference evidence="2 3" key="1">
    <citation type="submission" date="2020-08" db="EMBL/GenBank/DDBJ databases">
        <title>Genome Sequencing of Nocardia wallacei strain FMUON74 and assembly.</title>
        <authorList>
            <person name="Toyokawa M."/>
            <person name="Uesaka K."/>
        </authorList>
    </citation>
    <scope>NUCLEOTIDE SEQUENCE [LARGE SCALE GENOMIC DNA]</scope>
    <source>
        <strain evidence="2 3">FMUON74</strain>
    </source>
</reference>
<dbReference type="AlphaFoldDB" id="A0A7G1KSW4"/>
<evidence type="ECO:0000313" key="2">
    <source>
        <dbReference type="EMBL" id="BCK58297.1"/>
    </source>
</evidence>
<feature type="compositionally biased region" description="Basic and acidic residues" evidence="1">
    <location>
        <begin position="143"/>
        <end position="152"/>
    </location>
</feature>
<evidence type="ECO:0000256" key="1">
    <source>
        <dbReference type="SAM" id="MobiDB-lite"/>
    </source>
</evidence>
<protein>
    <submittedName>
        <fullName evidence="2">Uncharacterized protein</fullName>
    </submittedName>
</protein>
<gene>
    <name evidence="2" type="ORF">NWFMUON74_60690</name>
</gene>
<sequence length="183" mass="19352">MDAAQEADLAAVDVADSGEIALVEQGEADRLVRMPGQSPDRLARIPIRSQQVRAEMVDDGVLVGAGEHLDQSEGESDGLRVGGGQHQPCREARFGPALAGPVDPPHALHFQVGVDARGRRPDEQVLAVTADLLDPLPAQIERGKARNTEVRARQHLSSKRSSQAGRGEIDGVTLGHSGLAVES</sequence>
<accession>A0A7G1KSW4</accession>